<evidence type="ECO:0000313" key="1">
    <source>
        <dbReference type="EMBL" id="WMW80195.1"/>
    </source>
</evidence>
<organism evidence="1 2">
    <name type="scientific">Undibacterium cyanobacteriorum</name>
    <dbReference type="NCBI Taxonomy" id="3073561"/>
    <lineage>
        <taxon>Bacteria</taxon>
        <taxon>Pseudomonadati</taxon>
        <taxon>Pseudomonadota</taxon>
        <taxon>Betaproteobacteria</taxon>
        <taxon>Burkholderiales</taxon>
        <taxon>Oxalobacteraceae</taxon>
        <taxon>Undibacterium</taxon>
    </lineage>
</organism>
<evidence type="ECO:0000313" key="2">
    <source>
        <dbReference type="Proteomes" id="UP001181355"/>
    </source>
</evidence>
<dbReference type="EMBL" id="CP133720">
    <property type="protein sequence ID" value="WMW80195.1"/>
    <property type="molecule type" value="Genomic_DNA"/>
</dbReference>
<proteinExistence type="predicted"/>
<reference evidence="1" key="1">
    <citation type="submission" date="2023-09" db="EMBL/GenBank/DDBJ databases">
        <title>Undibacterium sp. 20NA77.5 isolated from freshwater.</title>
        <authorList>
            <person name="Le V."/>
            <person name="Ko S.-R."/>
            <person name="Ahn C.-Y."/>
            <person name="Oh H.-M."/>
        </authorList>
    </citation>
    <scope>NUCLEOTIDE SEQUENCE</scope>
    <source>
        <strain evidence="1">20NA77.5</strain>
    </source>
</reference>
<protein>
    <submittedName>
        <fullName evidence="1">Uncharacterized protein</fullName>
    </submittedName>
</protein>
<name>A0ABY9RG46_9BURK</name>
<sequence>MKLLQSLSDEKQQALKLQFPELRDVRENEDHSMGRFAISVFDHWLRDESEWHLMDCFDGPERSERDQKFRQHWALLFESTEVYTVRYRGRWPRKSKLIIKKYLNKSGFLQQCRIDPTRSPKQFIILPEYDCLFAASWDDTNVCFFNSRERAEPIISLAQQCGLYCLEFET</sequence>
<accession>A0ABY9RG46</accession>
<dbReference type="Proteomes" id="UP001181355">
    <property type="component" value="Chromosome"/>
</dbReference>
<dbReference type="RefSeq" id="WP_309481688.1">
    <property type="nucleotide sequence ID" value="NZ_CP133720.1"/>
</dbReference>
<gene>
    <name evidence="1" type="ORF">RF679_16300</name>
</gene>
<keyword evidence="2" id="KW-1185">Reference proteome</keyword>